<dbReference type="PRINTS" id="PR01243">
    <property type="entry name" value="NUCDPKINASE"/>
</dbReference>
<dbReference type="GO" id="GO:0004550">
    <property type="term" value="F:nucleoside diphosphate kinase activity"/>
    <property type="evidence" value="ECO:0007669"/>
    <property type="project" value="UniProtKB-UniRule"/>
</dbReference>
<protein>
    <recommendedName>
        <fullName evidence="4 12">Nucleoside diphosphate kinase</fullName>
        <shortName evidence="12">NDK</shortName>
        <shortName evidence="12">NDP kinase</shortName>
        <ecNumber evidence="3 12">2.7.4.6</ecNumber>
    </recommendedName>
    <alternativeName>
        <fullName evidence="12">Nucleoside-2-P kinase</fullName>
    </alternativeName>
</protein>
<evidence type="ECO:0000256" key="5">
    <source>
        <dbReference type="ARBA" id="ARBA00022679"/>
    </source>
</evidence>
<keyword evidence="10 12" id="KW-0460">Magnesium</keyword>
<dbReference type="InterPro" id="IPR023005">
    <property type="entry name" value="Nucleoside_diP_kinase_AS"/>
</dbReference>
<feature type="binding site" evidence="12">
    <location>
        <position position="113"/>
    </location>
    <ligand>
        <name>ATP</name>
        <dbReference type="ChEBI" id="CHEBI:30616"/>
    </ligand>
</feature>
<dbReference type="GeneID" id="62778101"/>
<dbReference type="SUPFAM" id="SSF54919">
    <property type="entry name" value="Nucleoside diphosphate kinase, NDK"/>
    <property type="match status" value="1"/>
</dbReference>
<evidence type="ECO:0000313" key="17">
    <source>
        <dbReference type="EMBL" id="STY70633.1"/>
    </source>
</evidence>
<feature type="domain" description="Nucleoside diphosphate kinase-like" evidence="16">
    <location>
        <begin position="2"/>
        <end position="139"/>
    </location>
</feature>
<feature type="binding site" evidence="12">
    <location>
        <position position="58"/>
    </location>
    <ligand>
        <name>ATP</name>
        <dbReference type="ChEBI" id="CHEBI:30616"/>
    </ligand>
</feature>
<dbReference type="GO" id="GO:0005524">
    <property type="term" value="F:ATP binding"/>
    <property type="evidence" value="ECO:0007669"/>
    <property type="project" value="UniProtKB-UniRule"/>
</dbReference>
<dbReference type="EMBL" id="UGPP01000001">
    <property type="protein sequence ID" value="STY70633.1"/>
    <property type="molecule type" value="Genomic_DNA"/>
</dbReference>
<evidence type="ECO:0000256" key="1">
    <source>
        <dbReference type="ARBA" id="ARBA00001946"/>
    </source>
</evidence>
<dbReference type="Proteomes" id="UP000255234">
    <property type="component" value="Unassembled WGS sequence"/>
</dbReference>
<keyword evidence="5 12" id="KW-0808">Transferase</keyword>
<sequence length="152" mass="17370">MRERTLVLIKPDAVVNYHIGDIISRYEKEKFDIVAMRMLEMDDCIASKHYAEHVGKPYYQRLVDFMASDRIVALVVEGENAIERVRELHGKTDPNLAQPGTIRSDFALSKTVNTVHASDSPANAEREVHVFFSETEIYIPNHDIDFSVYNGD</sequence>
<dbReference type="Gene3D" id="3.30.70.141">
    <property type="entry name" value="Nucleoside diphosphate kinase-like domain"/>
    <property type="match status" value="1"/>
</dbReference>
<dbReference type="PROSITE" id="PS00469">
    <property type="entry name" value="NDPK"/>
    <property type="match status" value="1"/>
</dbReference>
<evidence type="ECO:0000259" key="16">
    <source>
        <dbReference type="SMART" id="SM00562"/>
    </source>
</evidence>
<dbReference type="GO" id="GO:0005737">
    <property type="term" value="C:cytoplasm"/>
    <property type="evidence" value="ECO:0007669"/>
    <property type="project" value="UniProtKB-SubCell"/>
</dbReference>
<dbReference type="SMART" id="SM00562">
    <property type="entry name" value="NDK"/>
    <property type="match status" value="1"/>
</dbReference>
<dbReference type="PANTHER" id="PTHR11349">
    <property type="entry name" value="NUCLEOSIDE DIPHOSPHATE KINASE"/>
    <property type="match status" value="1"/>
</dbReference>
<dbReference type="InterPro" id="IPR036850">
    <property type="entry name" value="NDK-like_dom_sf"/>
</dbReference>
<keyword evidence="11 12" id="KW-0546">Nucleotide metabolism</keyword>
<dbReference type="HAMAP" id="MF_00451">
    <property type="entry name" value="NDP_kinase"/>
    <property type="match status" value="1"/>
</dbReference>
<dbReference type="GO" id="GO:0006183">
    <property type="term" value="P:GTP biosynthetic process"/>
    <property type="evidence" value="ECO:0007669"/>
    <property type="project" value="UniProtKB-UniRule"/>
</dbReference>
<dbReference type="GO" id="GO:0006241">
    <property type="term" value="P:CTP biosynthetic process"/>
    <property type="evidence" value="ECO:0007669"/>
    <property type="project" value="UniProtKB-UniRule"/>
</dbReference>
<organism evidence="17 18">
    <name type="scientific">Megamonas hypermegale</name>
    <dbReference type="NCBI Taxonomy" id="158847"/>
    <lineage>
        <taxon>Bacteria</taxon>
        <taxon>Bacillati</taxon>
        <taxon>Bacillota</taxon>
        <taxon>Negativicutes</taxon>
        <taxon>Selenomonadales</taxon>
        <taxon>Selenomonadaceae</taxon>
        <taxon>Megamonas</taxon>
    </lineage>
</organism>
<keyword evidence="8 12" id="KW-0418">Kinase</keyword>
<dbReference type="InterPro" id="IPR034907">
    <property type="entry name" value="NDK-like_dom"/>
</dbReference>
<feature type="active site" description="Pros-phosphohistidine intermediate" evidence="12">
    <location>
        <position position="116"/>
    </location>
</feature>
<gene>
    <name evidence="12 17" type="primary">ndk</name>
    <name evidence="17" type="ORF">NCTC10571_00773</name>
</gene>
<feature type="binding site" evidence="12">
    <location>
        <position position="86"/>
    </location>
    <ligand>
        <name>ATP</name>
        <dbReference type="ChEBI" id="CHEBI:30616"/>
    </ligand>
</feature>
<evidence type="ECO:0000256" key="7">
    <source>
        <dbReference type="ARBA" id="ARBA00022741"/>
    </source>
</evidence>
<evidence type="ECO:0000256" key="14">
    <source>
        <dbReference type="RuleBase" id="RU004011"/>
    </source>
</evidence>
<evidence type="ECO:0000256" key="12">
    <source>
        <dbReference type="HAMAP-Rule" id="MF_00451"/>
    </source>
</evidence>
<keyword evidence="12" id="KW-0597">Phosphoprotein</keyword>
<evidence type="ECO:0000256" key="6">
    <source>
        <dbReference type="ARBA" id="ARBA00022723"/>
    </source>
</evidence>
<evidence type="ECO:0000256" key="15">
    <source>
        <dbReference type="RuleBase" id="RU004013"/>
    </source>
</evidence>
<dbReference type="GO" id="GO:0006228">
    <property type="term" value="P:UTP biosynthetic process"/>
    <property type="evidence" value="ECO:0007669"/>
    <property type="project" value="UniProtKB-UniRule"/>
</dbReference>
<dbReference type="RefSeq" id="WP_008538496.1">
    <property type="nucleotide sequence ID" value="NZ_UGPP01000001.1"/>
</dbReference>
<name>A0A378NQG2_9FIRM</name>
<comment type="catalytic activity">
    <reaction evidence="12 15">
        <text>a 2'-deoxyribonucleoside 5'-diphosphate + ATP = a 2'-deoxyribonucleoside 5'-triphosphate + ADP</text>
        <dbReference type="Rhea" id="RHEA:44640"/>
        <dbReference type="ChEBI" id="CHEBI:30616"/>
        <dbReference type="ChEBI" id="CHEBI:61560"/>
        <dbReference type="ChEBI" id="CHEBI:73316"/>
        <dbReference type="ChEBI" id="CHEBI:456216"/>
        <dbReference type="EC" id="2.7.4.6"/>
    </reaction>
</comment>
<evidence type="ECO:0000256" key="9">
    <source>
        <dbReference type="ARBA" id="ARBA00022840"/>
    </source>
</evidence>
<proteinExistence type="inferred from homology"/>
<comment type="subcellular location">
    <subcellularLocation>
        <location evidence="12">Cytoplasm</location>
    </subcellularLocation>
</comment>
<dbReference type="STRING" id="1122216.GCA_000423385_00167"/>
<dbReference type="CDD" id="cd04413">
    <property type="entry name" value="NDPk_I"/>
    <property type="match status" value="1"/>
</dbReference>
<evidence type="ECO:0000256" key="10">
    <source>
        <dbReference type="ARBA" id="ARBA00022842"/>
    </source>
</evidence>
<dbReference type="Pfam" id="PF00334">
    <property type="entry name" value="NDK"/>
    <property type="match status" value="1"/>
</dbReference>
<feature type="binding site" evidence="12">
    <location>
        <position position="92"/>
    </location>
    <ligand>
        <name>ATP</name>
        <dbReference type="ChEBI" id="CHEBI:30616"/>
    </ligand>
</feature>
<keyword evidence="7 12" id="KW-0547">Nucleotide-binding</keyword>
<comment type="cofactor">
    <cofactor evidence="1 12">
        <name>Mg(2+)</name>
        <dbReference type="ChEBI" id="CHEBI:18420"/>
    </cofactor>
</comment>
<dbReference type="FunFam" id="3.30.70.141:FF:000003">
    <property type="entry name" value="Nucleoside diphosphate kinase"/>
    <property type="match status" value="1"/>
</dbReference>
<feature type="binding site" evidence="12">
    <location>
        <position position="103"/>
    </location>
    <ligand>
        <name>ATP</name>
        <dbReference type="ChEBI" id="CHEBI:30616"/>
    </ligand>
</feature>
<comment type="subunit">
    <text evidence="12">Homotetramer.</text>
</comment>
<dbReference type="AlphaFoldDB" id="A0A378NQG2"/>
<dbReference type="PROSITE" id="PS51374">
    <property type="entry name" value="NDPK_LIKE"/>
    <property type="match status" value="1"/>
</dbReference>
<keyword evidence="12" id="KW-0963">Cytoplasm</keyword>
<dbReference type="InterPro" id="IPR001564">
    <property type="entry name" value="Nucleoside_diP_kinase"/>
</dbReference>
<dbReference type="GO" id="GO:0046872">
    <property type="term" value="F:metal ion binding"/>
    <property type="evidence" value="ECO:0007669"/>
    <property type="project" value="UniProtKB-KW"/>
</dbReference>
<evidence type="ECO:0000256" key="4">
    <source>
        <dbReference type="ARBA" id="ARBA00017632"/>
    </source>
</evidence>
<comment type="caution">
    <text evidence="13">Lacks conserved residue(s) required for the propagation of feature annotation.</text>
</comment>
<comment type="catalytic activity">
    <reaction evidence="12">
        <text>a ribonucleoside 5'-diphosphate + ATP = a ribonucleoside 5'-triphosphate + ADP</text>
        <dbReference type="Rhea" id="RHEA:18113"/>
        <dbReference type="ChEBI" id="CHEBI:30616"/>
        <dbReference type="ChEBI" id="CHEBI:57930"/>
        <dbReference type="ChEBI" id="CHEBI:61557"/>
        <dbReference type="ChEBI" id="CHEBI:456216"/>
        <dbReference type="EC" id="2.7.4.6"/>
    </reaction>
</comment>
<evidence type="ECO:0000256" key="8">
    <source>
        <dbReference type="ARBA" id="ARBA00022777"/>
    </source>
</evidence>
<reference evidence="17 18" key="1">
    <citation type="submission" date="2018-06" db="EMBL/GenBank/DDBJ databases">
        <authorList>
            <consortium name="Pathogen Informatics"/>
            <person name="Doyle S."/>
        </authorList>
    </citation>
    <scope>NUCLEOTIDE SEQUENCE [LARGE SCALE GENOMIC DNA]</scope>
    <source>
        <strain evidence="17 18">NCTC10571</strain>
    </source>
</reference>
<evidence type="ECO:0000256" key="3">
    <source>
        <dbReference type="ARBA" id="ARBA00012966"/>
    </source>
</evidence>
<keyword evidence="9 12" id="KW-0067">ATP-binding</keyword>
<evidence type="ECO:0000256" key="2">
    <source>
        <dbReference type="ARBA" id="ARBA00008142"/>
    </source>
</evidence>
<evidence type="ECO:0000256" key="13">
    <source>
        <dbReference type="PROSITE-ProRule" id="PRU00706"/>
    </source>
</evidence>
<comment type="similarity">
    <text evidence="2 12 13 14">Belongs to the NDK family.</text>
</comment>
<feature type="binding site" evidence="12">
    <location>
        <position position="10"/>
    </location>
    <ligand>
        <name>ATP</name>
        <dbReference type="ChEBI" id="CHEBI:30616"/>
    </ligand>
</feature>
<evidence type="ECO:0000256" key="11">
    <source>
        <dbReference type="ARBA" id="ARBA00023080"/>
    </source>
</evidence>
<dbReference type="EC" id="2.7.4.6" evidence="3 12"/>
<comment type="function">
    <text evidence="12">Major role in the synthesis of nucleoside triphosphates other than ATP. The ATP gamma phosphate is transferred to the NDP beta phosphate via a ping-pong mechanism, using a phosphorylated active-site intermediate.</text>
</comment>
<accession>A0A378NQG2</accession>
<dbReference type="NCBIfam" id="NF001908">
    <property type="entry name" value="PRK00668.1"/>
    <property type="match status" value="1"/>
</dbReference>
<evidence type="ECO:0000313" key="18">
    <source>
        <dbReference type="Proteomes" id="UP000255234"/>
    </source>
</evidence>
<keyword evidence="6 12" id="KW-0479">Metal-binding</keyword>